<reference evidence="1" key="1">
    <citation type="journal article" date="2012" name="PLoS ONE">
        <title>Gene sets for utilization of primary and secondary nutrition supplies in the distal gut of endangered iberian lynx.</title>
        <authorList>
            <person name="Alcaide M."/>
            <person name="Messina E."/>
            <person name="Richter M."/>
            <person name="Bargiela R."/>
            <person name="Peplies J."/>
            <person name="Huws S.A."/>
            <person name="Newbold C.J."/>
            <person name="Golyshin P.N."/>
            <person name="Simon M.A."/>
            <person name="Lopez G."/>
            <person name="Yakimov M.M."/>
            <person name="Ferrer M."/>
        </authorList>
    </citation>
    <scope>NUCLEOTIDE SEQUENCE</scope>
</reference>
<dbReference type="AlphaFoldDB" id="J9GN71"/>
<dbReference type="SUPFAM" id="SSF48576">
    <property type="entry name" value="Terpenoid synthases"/>
    <property type="match status" value="1"/>
</dbReference>
<comment type="caution">
    <text evidence="1">The sequence shown here is derived from an EMBL/GenBank/DDBJ whole genome shotgun (WGS) entry which is preliminary data.</text>
</comment>
<name>J9GN71_9ZZZZ</name>
<sequence>MPIIYARQCCSPEERALIDEAIRLGDGDFETIAKIVTSSNALPLCAERAEKELERGRQALSILSPSIFRDSLLKLLAFTVQRDR</sequence>
<protein>
    <submittedName>
        <fullName evidence="1">Octaprenyl-diphosphate synthase</fullName>
    </submittedName>
</protein>
<organism evidence="1">
    <name type="scientific">gut metagenome</name>
    <dbReference type="NCBI Taxonomy" id="749906"/>
    <lineage>
        <taxon>unclassified sequences</taxon>
        <taxon>metagenomes</taxon>
        <taxon>organismal metagenomes</taxon>
    </lineage>
</organism>
<proteinExistence type="predicted"/>
<dbReference type="InterPro" id="IPR008949">
    <property type="entry name" value="Isoprenoid_synthase_dom_sf"/>
</dbReference>
<evidence type="ECO:0000313" key="1">
    <source>
        <dbReference type="EMBL" id="EJX03753.1"/>
    </source>
</evidence>
<dbReference type="Gene3D" id="1.10.600.10">
    <property type="entry name" value="Farnesyl Diphosphate Synthase"/>
    <property type="match status" value="1"/>
</dbReference>
<accession>J9GN71</accession>
<gene>
    <name evidence="1" type="ORF">EVA_08142</name>
</gene>
<dbReference type="EMBL" id="AMCI01002048">
    <property type="protein sequence ID" value="EJX03753.1"/>
    <property type="molecule type" value="Genomic_DNA"/>
</dbReference>